<keyword evidence="2" id="KW-1185">Reference proteome</keyword>
<sequence>MLHDSVVVPADYLDDLAVAVERLQQLGTESEGRVQGGDPIRLLDALCAVYAASQRLVEQERASKVRDETPNLV</sequence>
<dbReference type="EMBL" id="JACCAB010000001">
    <property type="protein sequence ID" value="NYG07270.1"/>
    <property type="molecule type" value="Genomic_DNA"/>
</dbReference>
<dbReference type="Proteomes" id="UP000573599">
    <property type="component" value="Unassembled WGS sequence"/>
</dbReference>
<organism evidence="1 2">
    <name type="scientific">Pedococcus badiiscoriae</name>
    <dbReference type="NCBI Taxonomy" id="642776"/>
    <lineage>
        <taxon>Bacteria</taxon>
        <taxon>Bacillati</taxon>
        <taxon>Actinomycetota</taxon>
        <taxon>Actinomycetes</taxon>
        <taxon>Micrococcales</taxon>
        <taxon>Intrasporangiaceae</taxon>
        <taxon>Pedococcus</taxon>
    </lineage>
</organism>
<gene>
    <name evidence="1" type="ORF">BJ986_001757</name>
</gene>
<proteinExistence type="predicted"/>
<dbReference type="RefSeq" id="WP_179421637.1">
    <property type="nucleotide sequence ID" value="NZ_JACCAB010000001.1"/>
</dbReference>
<reference evidence="1 2" key="1">
    <citation type="submission" date="2020-07" db="EMBL/GenBank/DDBJ databases">
        <title>Sequencing the genomes of 1000 actinobacteria strains.</title>
        <authorList>
            <person name="Klenk H.-P."/>
        </authorList>
    </citation>
    <scope>NUCLEOTIDE SEQUENCE [LARGE SCALE GENOMIC DNA]</scope>
    <source>
        <strain evidence="1 2">DSM 23987</strain>
    </source>
</reference>
<name>A0A852WEU2_9MICO</name>
<protein>
    <submittedName>
        <fullName evidence="1">Uncharacterized protein</fullName>
    </submittedName>
</protein>
<dbReference type="AlphaFoldDB" id="A0A852WEU2"/>
<evidence type="ECO:0000313" key="1">
    <source>
        <dbReference type="EMBL" id="NYG07270.1"/>
    </source>
</evidence>
<comment type="caution">
    <text evidence="1">The sequence shown here is derived from an EMBL/GenBank/DDBJ whole genome shotgun (WGS) entry which is preliminary data.</text>
</comment>
<accession>A0A852WEU2</accession>
<evidence type="ECO:0000313" key="2">
    <source>
        <dbReference type="Proteomes" id="UP000573599"/>
    </source>
</evidence>